<evidence type="ECO:0000313" key="1">
    <source>
        <dbReference type="EMBL" id="PWN53208.1"/>
    </source>
</evidence>
<evidence type="ECO:0000313" key="2">
    <source>
        <dbReference type="Proteomes" id="UP000245626"/>
    </source>
</evidence>
<keyword evidence="2" id="KW-1185">Reference proteome</keyword>
<accession>A0ACD0P561</accession>
<gene>
    <name evidence="1" type="ORF">IE53DRAFT_373143</name>
</gene>
<proteinExistence type="predicted"/>
<dbReference type="Proteomes" id="UP000245626">
    <property type="component" value="Unassembled WGS sequence"/>
</dbReference>
<reference evidence="1 2" key="1">
    <citation type="journal article" date="2018" name="Mol. Biol. Evol.">
        <title>Broad Genomic Sampling Reveals a Smut Pathogenic Ancestry of the Fungal Clade Ustilaginomycotina.</title>
        <authorList>
            <person name="Kijpornyongpan T."/>
            <person name="Mondo S.J."/>
            <person name="Barry K."/>
            <person name="Sandor L."/>
            <person name="Lee J."/>
            <person name="Lipzen A."/>
            <person name="Pangilinan J."/>
            <person name="LaButti K."/>
            <person name="Hainaut M."/>
            <person name="Henrissat B."/>
            <person name="Grigoriev I.V."/>
            <person name="Spatafora J.W."/>
            <person name="Aime M.C."/>
        </authorList>
    </citation>
    <scope>NUCLEOTIDE SEQUENCE [LARGE SCALE GENOMIC DNA]</scope>
    <source>
        <strain evidence="1 2">SA 807</strain>
    </source>
</reference>
<sequence>MEQAAPAVAQVDSKKRKADEQEAPAKKAKVESSVEGETNQIWVGQLSWNVDNEWLKSIFDEYGEVTSARVQTDRESGKSRGFGFVEFSTPAAAKKAFEEAQGKEVDGRNIKVDLSTPKPPRDQADSRAKKFNDERSAPSKTLFVGNLSFSLTEDDIWNTFAEYGEVSSVRLPKDPESGLAKGFGYVEYASQEHATKAIDALSGKDLGGRPVRLDFAGARPENGGGGGRGGARGGRGGGRGGQRGGAGGGRGGGRGGSFRGMPAGSGWGAAFVGSVKSLGIST</sequence>
<dbReference type="EMBL" id="KZ819736">
    <property type="protein sequence ID" value="PWN53208.1"/>
    <property type="molecule type" value="Genomic_DNA"/>
</dbReference>
<name>A0ACD0P561_9BASI</name>
<organism evidence="1 2">
    <name type="scientific">Violaceomyces palustris</name>
    <dbReference type="NCBI Taxonomy" id="1673888"/>
    <lineage>
        <taxon>Eukaryota</taxon>
        <taxon>Fungi</taxon>
        <taxon>Dikarya</taxon>
        <taxon>Basidiomycota</taxon>
        <taxon>Ustilaginomycotina</taxon>
        <taxon>Ustilaginomycetes</taxon>
        <taxon>Violaceomycetales</taxon>
        <taxon>Violaceomycetaceae</taxon>
        <taxon>Violaceomyces</taxon>
    </lineage>
</organism>
<protein>
    <submittedName>
        <fullName evidence="1">RNA-binding domain-containing protein</fullName>
    </submittedName>
</protein>